<dbReference type="InterPro" id="IPR011583">
    <property type="entry name" value="Chitinase_II/V-like_cat"/>
</dbReference>
<evidence type="ECO:0000256" key="6">
    <source>
        <dbReference type="ARBA" id="ARBA00023180"/>
    </source>
</evidence>
<dbReference type="SUPFAM" id="SSF51445">
    <property type="entry name" value="(Trans)glycosidases"/>
    <property type="match status" value="1"/>
</dbReference>
<dbReference type="GO" id="GO:0008061">
    <property type="term" value="F:chitin binding"/>
    <property type="evidence" value="ECO:0007669"/>
    <property type="project" value="InterPro"/>
</dbReference>
<evidence type="ECO:0000313" key="9">
    <source>
        <dbReference type="Proteomes" id="UP000515158"/>
    </source>
</evidence>
<dbReference type="InterPro" id="IPR001223">
    <property type="entry name" value="Glyco_hydro18_cat"/>
</dbReference>
<feature type="signal peptide" evidence="7">
    <location>
        <begin position="1"/>
        <end position="19"/>
    </location>
</feature>
<dbReference type="Gene3D" id="3.20.20.80">
    <property type="entry name" value="Glycosidases"/>
    <property type="match status" value="1"/>
</dbReference>
<keyword evidence="5" id="KW-1015">Disulfide bond</keyword>
<proteinExistence type="inferred from homology"/>
<dbReference type="PANTHER" id="PTHR11177">
    <property type="entry name" value="CHITINASE"/>
    <property type="match status" value="1"/>
</dbReference>
<dbReference type="PROSITE" id="PS51910">
    <property type="entry name" value="GH18_2"/>
    <property type="match status" value="1"/>
</dbReference>
<dbReference type="InterPro" id="IPR050314">
    <property type="entry name" value="Glycosyl_Hydrlase_18"/>
</dbReference>
<dbReference type="Pfam" id="PF00704">
    <property type="entry name" value="Glyco_hydro_18"/>
    <property type="match status" value="1"/>
</dbReference>
<name>A0A6P8YJF9_THRPL</name>
<evidence type="ECO:0000256" key="3">
    <source>
        <dbReference type="ARBA" id="ARBA00022525"/>
    </source>
</evidence>
<dbReference type="InterPro" id="IPR017853">
    <property type="entry name" value="GH"/>
</dbReference>
<dbReference type="FunFam" id="3.20.20.80:FF:000071">
    <property type="entry name" value="Imaginal disc growth factor"/>
    <property type="match status" value="1"/>
</dbReference>
<evidence type="ECO:0000256" key="2">
    <source>
        <dbReference type="ARBA" id="ARBA00006606"/>
    </source>
</evidence>
<dbReference type="KEGG" id="tpal:117641087"/>
<dbReference type="SUPFAM" id="SSF54556">
    <property type="entry name" value="Chitinase insertion domain"/>
    <property type="match status" value="1"/>
</dbReference>
<protein>
    <submittedName>
        <fullName evidence="10">Chitinase-like protein Idgf4</fullName>
    </submittedName>
</protein>
<evidence type="ECO:0000256" key="4">
    <source>
        <dbReference type="ARBA" id="ARBA00022729"/>
    </source>
</evidence>
<reference evidence="10" key="1">
    <citation type="submission" date="2025-08" db="UniProtKB">
        <authorList>
            <consortium name="RefSeq"/>
        </authorList>
    </citation>
    <scope>IDENTIFICATION</scope>
    <source>
        <tissue evidence="10">Total insect</tissue>
    </source>
</reference>
<dbReference type="FunCoup" id="A0A6P8YJF9">
    <property type="interactions" value="100"/>
</dbReference>
<keyword evidence="6" id="KW-0325">Glycoprotein</keyword>
<gene>
    <name evidence="10" type="primary">LOC117641087</name>
</gene>
<sequence length="433" mass="47970">MKLAVVLVALCAAVAPAWAANKVVCYYDSRAYWREGAAKIEPVDLEPSLSLCTHLVYGFAVVDGNTNRLTPMDDYVDLDTNKGYYRLITSLKARHPGLRVLLSVGGGADSAGEKDKYLTLLETPEKRAEFVNSAKQLLKHHNFDGLDLAWQFPALKEKKDRGTLGNVWHKFKKTFTGSSKDEKEEEHRDGFTSLVRELKAALRGDGLMLTAAILPHVNSTVYYDYRVLAPLLDQVHLMTYDFRTPERSPQEADYPAPLYYVHDRKSYQNVDATVRRWLEHGTDGVKIIVGIPTFGRSWKLNTESGISGVPPVTADGPGDAGTVTKTPGIMAWQETCLLLHNSKVADVPNDRLLRRVGDPSKRLGSYAYRIAKTKDDVGLWVGYEDTESAAYKAAYVKNKGLGGVAIFDLSMDDPRGVCDGNKFPILRAAKNGL</sequence>
<comment type="similarity">
    <text evidence="2">Belongs to the glycosyl hydrolase 18 family. IDGF subfamily.</text>
</comment>
<evidence type="ECO:0000259" key="8">
    <source>
        <dbReference type="PROSITE" id="PS51910"/>
    </source>
</evidence>
<accession>A0A6P8YJF9</accession>
<evidence type="ECO:0000256" key="1">
    <source>
        <dbReference type="ARBA" id="ARBA00004613"/>
    </source>
</evidence>
<dbReference type="GO" id="GO:0005576">
    <property type="term" value="C:extracellular region"/>
    <property type="evidence" value="ECO:0007669"/>
    <property type="project" value="UniProtKB-SubCell"/>
</dbReference>
<evidence type="ECO:0000313" key="10">
    <source>
        <dbReference type="RefSeq" id="XP_034234087.1"/>
    </source>
</evidence>
<keyword evidence="4 7" id="KW-0732">Signal</keyword>
<dbReference type="Proteomes" id="UP000515158">
    <property type="component" value="Unplaced"/>
</dbReference>
<dbReference type="PANTHER" id="PTHR11177:SF235">
    <property type="entry name" value="CHITINASE-LIKE PROTEIN IDGF1-RELATED"/>
    <property type="match status" value="1"/>
</dbReference>
<dbReference type="GO" id="GO:0006032">
    <property type="term" value="P:chitin catabolic process"/>
    <property type="evidence" value="ECO:0007669"/>
    <property type="project" value="TreeGrafter"/>
</dbReference>
<evidence type="ECO:0000256" key="5">
    <source>
        <dbReference type="ARBA" id="ARBA00023157"/>
    </source>
</evidence>
<dbReference type="GO" id="GO:0005975">
    <property type="term" value="P:carbohydrate metabolic process"/>
    <property type="evidence" value="ECO:0007669"/>
    <property type="project" value="InterPro"/>
</dbReference>
<dbReference type="SMART" id="SM00636">
    <property type="entry name" value="Glyco_18"/>
    <property type="match status" value="1"/>
</dbReference>
<keyword evidence="9" id="KW-1185">Reference proteome</keyword>
<dbReference type="Gene3D" id="3.10.50.10">
    <property type="match status" value="1"/>
</dbReference>
<evidence type="ECO:0000256" key="7">
    <source>
        <dbReference type="SAM" id="SignalP"/>
    </source>
</evidence>
<organism evidence="10">
    <name type="scientific">Thrips palmi</name>
    <name type="common">Melon thrips</name>
    <dbReference type="NCBI Taxonomy" id="161013"/>
    <lineage>
        <taxon>Eukaryota</taxon>
        <taxon>Metazoa</taxon>
        <taxon>Ecdysozoa</taxon>
        <taxon>Arthropoda</taxon>
        <taxon>Hexapoda</taxon>
        <taxon>Insecta</taxon>
        <taxon>Pterygota</taxon>
        <taxon>Neoptera</taxon>
        <taxon>Paraneoptera</taxon>
        <taxon>Thysanoptera</taxon>
        <taxon>Terebrantia</taxon>
        <taxon>Thripoidea</taxon>
        <taxon>Thripidae</taxon>
        <taxon>Thrips</taxon>
    </lineage>
</organism>
<dbReference type="InterPro" id="IPR029070">
    <property type="entry name" value="Chitinase_insertion_sf"/>
</dbReference>
<dbReference type="InParanoid" id="A0A6P8YJF9"/>
<feature type="chain" id="PRO_5028460096" evidence="7">
    <location>
        <begin position="20"/>
        <end position="433"/>
    </location>
</feature>
<dbReference type="CTD" id="31926"/>
<dbReference type="GO" id="GO:0004568">
    <property type="term" value="F:chitinase activity"/>
    <property type="evidence" value="ECO:0007669"/>
    <property type="project" value="TreeGrafter"/>
</dbReference>
<dbReference type="OrthoDB" id="76388at2759"/>
<dbReference type="RefSeq" id="XP_034234087.1">
    <property type="nucleotide sequence ID" value="XM_034378196.1"/>
</dbReference>
<comment type="subcellular location">
    <subcellularLocation>
        <location evidence="1">Secreted</location>
    </subcellularLocation>
</comment>
<keyword evidence="3" id="KW-0964">Secreted</keyword>
<dbReference type="AlphaFoldDB" id="A0A6P8YJF9"/>
<feature type="domain" description="GH18" evidence="8">
    <location>
        <begin position="21"/>
        <end position="433"/>
    </location>
</feature>
<dbReference type="GeneID" id="117641087"/>